<keyword evidence="1" id="KW-0175">Coiled coil</keyword>
<sequence>MEFFYIFNVPSGHRFHVEVSLHWKVRELQECIVQVTGIAVDDQVLLKNNGDIIDGQETISDCCPGNRGKTIEKHASKILDTPSRIDQSSLETYNRLHHAHSELQVYEEKCTGLKQRLDLLRQIKEAPIMYATAVTENVRRKAFQKEFNSWYSIHVDKCSALYDEEAKLRAQFAAKMEKHFLRVLFHGMFDTVPLFFIKSLSKFDAALGPIDVEYLRELRKSIEELKQYLNVTVPQVFLRLEVRDPQAPSPAMSQGGLRREESFVTTGAASSLPVLSSNFPSTNWLSTDDVNDSSPSTTPSLLMTKSPPSRFGSLSSFNMPITPSLNQLSMLMSEKSSHFSTPDDHFHNADSIEDRQFVIDDLTSRSQLSHEFLKHVASQIVSISKGMLELRADVSTNSHIFLKEFAKLEEVTCNLDVVANLRKKDVEIEELRRKCEASSRELAEKAVEIESRTCDMSESVFQEMVHVPECETTVVPVDRSVCRGNKRSDSYVQTTIGLRTMDRMVAVEDIIEGSTVLVIWNDRHNAYMLFRYHLPVETRVYRVDVEPLDVAPTHAAGL</sequence>
<evidence type="ECO:0000313" key="3">
    <source>
        <dbReference type="EMBL" id="PIO68865.1"/>
    </source>
</evidence>
<evidence type="ECO:0000313" key="4">
    <source>
        <dbReference type="Proteomes" id="UP000230423"/>
    </source>
</evidence>
<dbReference type="GO" id="GO:0061709">
    <property type="term" value="P:reticulophagy"/>
    <property type="evidence" value="ECO:0007669"/>
    <property type="project" value="TreeGrafter"/>
</dbReference>
<dbReference type="GO" id="GO:0000045">
    <property type="term" value="P:autophagosome assembly"/>
    <property type="evidence" value="ECO:0007669"/>
    <property type="project" value="InterPro"/>
</dbReference>
<dbReference type="OrthoDB" id="5874534at2759"/>
<dbReference type="GO" id="GO:0034517">
    <property type="term" value="P:ribophagy"/>
    <property type="evidence" value="ECO:0007669"/>
    <property type="project" value="TreeGrafter"/>
</dbReference>
<feature type="compositionally biased region" description="Low complexity" evidence="2">
    <location>
        <begin position="293"/>
        <end position="305"/>
    </location>
</feature>
<gene>
    <name evidence="3" type="ORF">TELCIR_09331</name>
</gene>
<dbReference type="Gene3D" id="3.10.20.90">
    <property type="entry name" value="Phosphatidylinositol 3-kinase Catalytic Subunit, Chain A, domain 1"/>
    <property type="match status" value="1"/>
</dbReference>
<dbReference type="GO" id="GO:0019901">
    <property type="term" value="F:protein kinase binding"/>
    <property type="evidence" value="ECO:0007669"/>
    <property type="project" value="TreeGrafter"/>
</dbReference>
<organism evidence="3 4">
    <name type="scientific">Teladorsagia circumcincta</name>
    <name type="common">Brown stomach worm</name>
    <name type="synonym">Ostertagia circumcincta</name>
    <dbReference type="NCBI Taxonomy" id="45464"/>
    <lineage>
        <taxon>Eukaryota</taxon>
        <taxon>Metazoa</taxon>
        <taxon>Ecdysozoa</taxon>
        <taxon>Nematoda</taxon>
        <taxon>Chromadorea</taxon>
        <taxon>Rhabditida</taxon>
        <taxon>Rhabditina</taxon>
        <taxon>Rhabditomorpha</taxon>
        <taxon>Strongyloidea</taxon>
        <taxon>Trichostrongylidae</taxon>
        <taxon>Teladorsagia</taxon>
    </lineage>
</organism>
<protein>
    <recommendedName>
        <fullName evidence="5">Autophagy-related protein 11 C-terminal domain-containing protein</fullName>
    </recommendedName>
</protein>
<name>A0A2G9UF19_TELCI</name>
<dbReference type="EMBL" id="KZ346888">
    <property type="protein sequence ID" value="PIO68865.1"/>
    <property type="molecule type" value="Genomic_DNA"/>
</dbReference>
<evidence type="ECO:0000256" key="1">
    <source>
        <dbReference type="SAM" id="Coils"/>
    </source>
</evidence>
<dbReference type="PANTHER" id="PTHR13222:SF1">
    <property type="entry name" value="RB1-INDUCIBLE COILED-COIL PROTEIN 1"/>
    <property type="match status" value="1"/>
</dbReference>
<evidence type="ECO:0008006" key="5">
    <source>
        <dbReference type="Google" id="ProtNLM"/>
    </source>
</evidence>
<dbReference type="GO" id="GO:0060090">
    <property type="term" value="F:molecular adaptor activity"/>
    <property type="evidence" value="ECO:0007669"/>
    <property type="project" value="TreeGrafter"/>
</dbReference>
<dbReference type="Proteomes" id="UP000230423">
    <property type="component" value="Unassembled WGS sequence"/>
</dbReference>
<dbReference type="PANTHER" id="PTHR13222">
    <property type="entry name" value="RB1-INDUCIBLE COILED-COIL"/>
    <property type="match status" value="1"/>
</dbReference>
<evidence type="ECO:0000256" key="2">
    <source>
        <dbReference type="SAM" id="MobiDB-lite"/>
    </source>
</evidence>
<feature type="coiled-coil region" evidence="1">
    <location>
        <begin position="421"/>
        <end position="448"/>
    </location>
</feature>
<dbReference type="InterPro" id="IPR040040">
    <property type="entry name" value="ATG11"/>
</dbReference>
<dbReference type="GO" id="GO:0000422">
    <property type="term" value="P:autophagy of mitochondrion"/>
    <property type="evidence" value="ECO:0007669"/>
    <property type="project" value="TreeGrafter"/>
</dbReference>
<dbReference type="GO" id="GO:0034045">
    <property type="term" value="C:phagophore assembly site membrane"/>
    <property type="evidence" value="ECO:0007669"/>
    <property type="project" value="TreeGrafter"/>
</dbReference>
<dbReference type="GO" id="GO:0034727">
    <property type="term" value="P:piecemeal microautophagy of the nucleus"/>
    <property type="evidence" value="ECO:0007669"/>
    <property type="project" value="TreeGrafter"/>
</dbReference>
<keyword evidence="4" id="KW-1185">Reference proteome</keyword>
<dbReference type="AlphaFoldDB" id="A0A2G9UF19"/>
<reference evidence="3 4" key="1">
    <citation type="submission" date="2015-09" db="EMBL/GenBank/DDBJ databases">
        <title>Draft genome of the parasitic nematode Teladorsagia circumcincta isolate WARC Sus (inbred).</title>
        <authorList>
            <person name="Mitreva M."/>
        </authorList>
    </citation>
    <scope>NUCLEOTIDE SEQUENCE [LARGE SCALE GENOMIC DNA]</scope>
    <source>
        <strain evidence="3 4">S</strain>
    </source>
</reference>
<dbReference type="InterPro" id="IPR029071">
    <property type="entry name" value="Ubiquitin-like_domsf"/>
</dbReference>
<proteinExistence type="predicted"/>
<accession>A0A2G9UF19</accession>
<dbReference type="SUPFAM" id="SSF54236">
    <property type="entry name" value="Ubiquitin-like"/>
    <property type="match status" value="1"/>
</dbReference>
<feature type="region of interest" description="Disordered" evidence="2">
    <location>
        <begin position="286"/>
        <end position="305"/>
    </location>
</feature>
<dbReference type="GO" id="GO:1990316">
    <property type="term" value="C:Atg1/ULK1 kinase complex"/>
    <property type="evidence" value="ECO:0007669"/>
    <property type="project" value="TreeGrafter"/>
</dbReference>